<gene>
    <name evidence="5" type="ORF">SAMN04487861_1167</name>
</gene>
<dbReference type="UniPathway" id="UPA00344"/>
<evidence type="ECO:0000259" key="4">
    <source>
        <dbReference type="PROSITE" id="PS51340"/>
    </source>
</evidence>
<evidence type="ECO:0000256" key="2">
    <source>
        <dbReference type="ARBA" id="ARBA00005046"/>
    </source>
</evidence>
<keyword evidence="3" id="KW-0501">Molybdenum cofactor biosynthesis</keyword>
<dbReference type="PANTHER" id="PTHR43764:SF1">
    <property type="entry name" value="MOLYBDOPTERIN MOLYBDOTRANSFERASE"/>
    <property type="match status" value="1"/>
</dbReference>
<dbReference type="InterPro" id="IPR005302">
    <property type="entry name" value="MoCF_Sase_C"/>
</dbReference>
<protein>
    <submittedName>
        <fullName evidence="5">Molybdenum cofactor synthesis domain-containing protein</fullName>
    </submittedName>
</protein>
<dbReference type="Gene3D" id="3.40.980.10">
    <property type="entry name" value="MoaB/Mog-like domain"/>
    <property type="match status" value="1"/>
</dbReference>
<dbReference type="InterPro" id="IPR051920">
    <property type="entry name" value="MPT_Adenylyltrnsfr/MoaC-Rel"/>
</dbReference>
<dbReference type="InterPro" id="IPR008284">
    <property type="entry name" value="MoCF_biosynth_CS"/>
</dbReference>
<dbReference type="Pfam" id="PF03473">
    <property type="entry name" value="MOSC"/>
    <property type="match status" value="1"/>
</dbReference>
<evidence type="ECO:0000256" key="3">
    <source>
        <dbReference type="ARBA" id="ARBA00023150"/>
    </source>
</evidence>
<name>A0A1I3FM51_SELRU</name>
<dbReference type="OrthoDB" id="9784492at2"/>
<dbReference type="InterPro" id="IPR011037">
    <property type="entry name" value="Pyrv_Knase-like_insert_dom_sf"/>
</dbReference>
<dbReference type="SUPFAM" id="SSF50800">
    <property type="entry name" value="PK beta-barrel domain-like"/>
    <property type="match status" value="1"/>
</dbReference>
<dbReference type="GO" id="GO:0003824">
    <property type="term" value="F:catalytic activity"/>
    <property type="evidence" value="ECO:0007669"/>
    <property type="project" value="InterPro"/>
</dbReference>
<feature type="domain" description="MOSC" evidence="4">
    <location>
        <begin position="18"/>
        <end position="142"/>
    </location>
</feature>
<dbReference type="RefSeq" id="WP_075444267.1">
    <property type="nucleotide sequence ID" value="NZ_FOQK01000016.1"/>
</dbReference>
<dbReference type="InterPro" id="IPR036425">
    <property type="entry name" value="MoaB/Mog-like_dom_sf"/>
</dbReference>
<evidence type="ECO:0000313" key="6">
    <source>
        <dbReference type="Proteomes" id="UP000183639"/>
    </source>
</evidence>
<dbReference type="PROSITE" id="PS01078">
    <property type="entry name" value="MOCF_BIOSYNTHESIS_1"/>
    <property type="match status" value="1"/>
</dbReference>
<organism evidence="5 6">
    <name type="scientific">Selenomonas ruminantium</name>
    <dbReference type="NCBI Taxonomy" id="971"/>
    <lineage>
        <taxon>Bacteria</taxon>
        <taxon>Bacillati</taxon>
        <taxon>Bacillota</taxon>
        <taxon>Negativicutes</taxon>
        <taxon>Selenomonadales</taxon>
        <taxon>Selenomonadaceae</taxon>
        <taxon>Selenomonas</taxon>
    </lineage>
</organism>
<dbReference type="EMBL" id="FOQK01000016">
    <property type="protein sequence ID" value="SFI12303.1"/>
    <property type="molecule type" value="Genomic_DNA"/>
</dbReference>
<dbReference type="Gene3D" id="2.40.33.20">
    <property type="entry name" value="PK beta-barrel domain-like"/>
    <property type="match status" value="1"/>
</dbReference>
<dbReference type="PROSITE" id="PS51340">
    <property type="entry name" value="MOSC"/>
    <property type="match status" value="1"/>
</dbReference>
<dbReference type="Pfam" id="PF00994">
    <property type="entry name" value="MoCF_biosynth"/>
    <property type="match status" value="1"/>
</dbReference>
<sequence>MGKIHALCVSEKKGTLKHPVAAVQFETEWGIKGDAHAGRWHRQVSFLGLKEIEDFRKLGVDVKLGSFGENVVAEGFRFKELPVGTRLRAGDVWFEITQIGKECHKGCAIREQVGDCIMPREGVFARVLHGGEVKEGMELELVPAGEKLPLDAAVITASDKGSRGERADKSGPKAQEMLAAAGYAVADMAILPDEQAALEEKMREYAARGIGLIVTTGGTGFSPRDITPEATLAVCERLAPGIPEAMRALSMKVTARAMLSRAQAGICRRSLIVNLPGSVKAVEECLGFILPQLQHGIEILRGDAGECGRK</sequence>
<dbReference type="GO" id="GO:0030151">
    <property type="term" value="F:molybdenum ion binding"/>
    <property type="evidence" value="ECO:0007669"/>
    <property type="project" value="InterPro"/>
</dbReference>
<dbReference type="SMART" id="SM00852">
    <property type="entry name" value="MoCF_biosynth"/>
    <property type="match status" value="1"/>
</dbReference>
<dbReference type="GO" id="GO:0030170">
    <property type="term" value="F:pyridoxal phosphate binding"/>
    <property type="evidence" value="ECO:0007669"/>
    <property type="project" value="InterPro"/>
</dbReference>
<comment type="pathway">
    <text evidence="2">Cofactor biosynthesis; molybdopterin biosynthesis.</text>
</comment>
<dbReference type="NCBIfam" id="TIGR00177">
    <property type="entry name" value="molyb_syn"/>
    <property type="match status" value="1"/>
</dbReference>
<dbReference type="InterPro" id="IPR001453">
    <property type="entry name" value="MoaB/Mog_dom"/>
</dbReference>
<evidence type="ECO:0000313" key="5">
    <source>
        <dbReference type="EMBL" id="SFI12303.1"/>
    </source>
</evidence>
<dbReference type="SUPFAM" id="SSF53218">
    <property type="entry name" value="Molybdenum cofactor biosynthesis proteins"/>
    <property type="match status" value="1"/>
</dbReference>
<dbReference type="GO" id="GO:0006777">
    <property type="term" value="P:Mo-molybdopterin cofactor biosynthetic process"/>
    <property type="evidence" value="ECO:0007669"/>
    <property type="project" value="UniProtKB-KW"/>
</dbReference>
<dbReference type="AlphaFoldDB" id="A0A1I3FM51"/>
<evidence type="ECO:0000256" key="1">
    <source>
        <dbReference type="ARBA" id="ARBA00003487"/>
    </source>
</evidence>
<reference evidence="5 6" key="1">
    <citation type="submission" date="2016-10" db="EMBL/GenBank/DDBJ databases">
        <authorList>
            <person name="de Groot N.N."/>
        </authorList>
    </citation>
    <scope>NUCLEOTIDE SEQUENCE [LARGE SCALE GENOMIC DNA]</scope>
    <source>
        <strain evidence="5 6">Z108</strain>
    </source>
</reference>
<comment type="function">
    <text evidence="1">May be involved in the biosynthesis of molybdopterin.</text>
</comment>
<dbReference type="PANTHER" id="PTHR43764">
    <property type="entry name" value="MOLYBDENUM COFACTOR BIOSYNTHESIS"/>
    <property type="match status" value="1"/>
</dbReference>
<dbReference type="CDD" id="cd00886">
    <property type="entry name" value="MogA_MoaB"/>
    <property type="match status" value="1"/>
</dbReference>
<proteinExistence type="predicted"/>
<dbReference type="Proteomes" id="UP000183639">
    <property type="component" value="Unassembled WGS sequence"/>
</dbReference>
<accession>A0A1I3FM51</accession>